<dbReference type="RefSeq" id="WP_345474449.1">
    <property type="nucleotide sequence ID" value="NZ_CP125942.1"/>
</dbReference>
<feature type="signal peptide" evidence="1">
    <location>
        <begin position="1"/>
        <end position="29"/>
    </location>
</feature>
<sequence length="93" mass="10280">MNVRRFVAGFATAGLLSTGLIFGSAPAQAATSTHVVREKNAFACSVAFNDSLKKLKRKYVRVTVVQKCHWEKTPGYRGYYEARIRYDTSGTSA</sequence>
<gene>
    <name evidence="2" type="ORF">QMQ05_07915</name>
</gene>
<feature type="chain" id="PRO_5043526139" evidence="1">
    <location>
        <begin position="30"/>
        <end position="93"/>
    </location>
</feature>
<organism evidence="2 3">
    <name type="scientific">Glutamicibacter ectropisis</name>
    <dbReference type="NCBI Taxonomy" id="3046593"/>
    <lineage>
        <taxon>Bacteria</taxon>
        <taxon>Bacillati</taxon>
        <taxon>Actinomycetota</taxon>
        <taxon>Actinomycetes</taxon>
        <taxon>Micrococcales</taxon>
        <taxon>Micrococcaceae</taxon>
        <taxon>Glutamicibacter</taxon>
    </lineage>
</organism>
<evidence type="ECO:0000256" key="1">
    <source>
        <dbReference type="SAM" id="SignalP"/>
    </source>
</evidence>
<dbReference type="KEGG" id="gey:QMQ05_07915"/>
<proteinExistence type="predicted"/>
<keyword evidence="3" id="KW-1185">Reference proteome</keyword>
<name>A0AAU6WJV3_9MICC</name>
<dbReference type="AlphaFoldDB" id="A0AAU6WJV3"/>
<dbReference type="EMBL" id="CP125942">
    <property type="protein sequence ID" value="XAO47423.1"/>
    <property type="molecule type" value="Genomic_DNA"/>
</dbReference>
<keyword evidence="1" id="KW-0732">Signal</keyword>
<dbReference type="Proteomes" id="UP001486888">
    <property type="component" value="Chromosome"/>
</dbReference>
<evidence type="ECO:0000313" key="2">
    <source>
        <dbReference type="EMBL" id="XAO47423.1"/>
    </source>
</evidence>
<accession>A0AAU6WJV3</accession>
<evidence type="ECO:0000313" key="3">
    <source>
        <dbReference type="Proteomes" id="UP001486888"/>
    </source>
</evidence>
<reference evidence="2 3" key="1">
    <citation type="submission" date="2023-05" db="EMBL/GenBank/DDBJ databases">
        <title>Glutamicibacter sp. B1, complete genome.</title>
        <authorList>
            <person name="Long Y.H."/>
            <person name="Fang T."/>
            <person name="Li X.Y."/>
        </authorList>
    </citation>
    <scope>NUCLEOTIDE SEQUENCE [LARGE SCALE GENOMIC DNA]</scope>
    <source>
        <strain evidence="2 3">B1</strain>
    </source>
</reference>
<protein>
    <submittedName>
        <fullName evidence="2">Uncharacterized protein</fullName>
    </submittedName>
</protein>